<comment type="caution">
    <text evidence="3">The sequence shown here is derived from an EMBL/GenBank/DDBJ whole genome shotgun (WGS) entry which is preliminary data.</text>
</comment>
<evidence type="ECO:0000313" key="4">
    <source>
        <dbReference type="Proteomes" id="UP000011566"/>
    </source>
</evidence>
<keyword evidence="2" id="KW-0812">Transmembrane</keyword>
<reference evidence="3 4" key="1">
    <citation type="journal article" date="2014" name="PLoS Genet.">
        <title>Phylogenetically driven sequencing of extremely halophilic archaea reveals strategies for static and dynamic osmo-response.</title>
        <authorList>
            <person name="Becker E.A."/>
            <person name="Seitzer P.M."/>
            <person name="Tritt A."/>
            <person name="Larsen D."/>
            <person name="Krusor M."/>
            <person name="Yao A.I."/>
            <person name="Wu D."/>
            <person name="Madern D."/>
            <person name="Eisen J.A."/>
            <person name="Darling A.E."/>
            <person name="Facciotti M.T."/>
        </authorList>
    </citation>
    <scope>NUCLEOTIDE SEQUENCE [LARGE SCALE GENOMIC DNA]</scope>
    <source>
        <strain evidence="3 4">100A6</strain>
    </source>
</reference>
<evidence type="ECO:0000256" key="2">
    <source>
        <dbReference type="SAM" id="Phobius"/>
    </source>
</evidence>
<name>M0M681_9EURY</name>
<proteinExistence type="predicted"/>
<feature type="transmembrane region" description="Helical" evidence="2">
    <location>
        <begin position="94"/>
        <end position="111"/>
    </location>
</feature>
<dbReference type="EMBL" id="AOMB01000006">
    <property type="protein sequence ID" value="EMA41206.1"/>
    <property type="molecule type" value="Genomic_DNA"/>
</dbReference>
<evidence type="ECO:0000313" key="3">
    <source>
        <dbReference type="EMBL" id="EMA41206.1"/>
    </source>
</evidence>
<gene>
    <name evidence="3" type="ORF">C447_02137</name>
</gene>
<dbReference type="AlphaFoldDB" id="M0M681"/>
<feature type="region of interest" description="Disordered" evidence="1">
    <location>
        <begin position="1"/>
        <end position="26"/>
    </location>
</feature>
<dbReference type="OrthoDB" id="212102at2157"/>
<sequence length="147" mass="16487">MAHSHDATGFAESPPQSPKPTDGDEVTITRTPLRHGGWLGYGEDGLYVKRDEKVKVRDEDIARITLRTIEWDLVVMSLLLVGVGGYVVATRNPLVGVGFAVAGLLSLYRTYRKRYALSVHIEHEPTPLTVYPDHPKRCHERLADRIE</sequence>
<evidence type="ECO:0000256" key="1">
    <source>
        <dbReference type="SAM" id="MobiDB-lite"/>
    </source>
</evidence>
<dbReference type="PATRIC" id="fig|1132509.6.peg.499"/>
<accession>M0M681</accession>
<protein>
    <submittedName>
        <fullName evidence="3">Uncharacterized protein</fullName>
    </submittedName>
</protein>
<keyword evidence="4" id="KW-1185">Reference proteome</keyword>
<dbReference type="eggNOG" id="arCOG11339">
    <property type="taxonomic scope" value="Archaea"/>
</dbReference>
<dbReference type="RefSeq" id="WP_007690399.1">
    <property type="nucleotide sequence ID" value="NZ_AJRK01000015.1"/>
</dbReference>
<feature type="transmembrane region" description="Helical" evidence="2">
    <location>
        <begin position="71"/>
        <end position="88"/>
    </location>
</feature>
<dbReference type="Proteomes" id="UP000011566">
    <property type="component" value="Unassembled WGS sequence"/>
</dbReference>
<keyword evidence="2" id="KW-1133">Transmembrane helix</keyword>
<keyword evidence="2" id="KW-0472">Membrane</keyword>
<organism evidence="3 4">
    <name type="scientific">Halococcus hamelinensis 100A6</name>
    <dbReference type="NCBI Taxonomy" id="1132509"/>
    <lineage>
        <taxon>Archaea</taxon>
        <taxon>Methanobacteriati</taxon>
        <taxon>Methanobacteriota</taxon>
        <taxon>Stenosarchaea group</taxon>
        <taxon>Halobacteria</taxon>
        <taxon>Halobacteriales</taxon>
        <taxon>Halococcaceae</taxon>
        <taxon>Halococcus</taxon>
    </lineage>
</organism>